<keyword evidence="1" id="KW-0472">Membrane</keyword>
<organism evidence="2">
    <name type="scientific">viral metagenome</name>
    <dbReference type="NCBI Taxonomy" id="1070528"/>
    <lineage>
        <taxon>unclassified sequences</taxon>
        <taxon>metagenomes</taxon>
        <taxon>organismal metagenomes</taxon>
    </lineage>
</organism>
<dbReference type="EMBL" id="MN740808">
    <property type="protein sequence ID" value="QHU12647.1"/>
    <property type="molecule type" value="Genomic_DNA"/>
</dbReference>
<dbReference type="AlphaFoldDB" id="A0A6C0K7I4"/>
<evidence type="ECO:0000313" key="2">
    <source>
        <dbReference type="EMBL" id="QHU12647.1"/>
    </source>
</evidence>
<accession>A0A6C0K7I4</accession>
<name>A0A6C0K7I4_9ZZZZ</name>
<proteinExistence type="predicted"/>
<keyword evidence="1" id="KW-0812">Transmembrane</keyword>
<evidence type="ECO:0000256" key="1">
    <source>
        <dbReference type="SAM" id="Phobius"/>
    </source>
</evidence>
<feature type="transmembrane region" description="Helical" evidence="1">
    <location>
        <begin position="31"/>
        <end position="50"/>
    </location>
</feature>
<reference evidence="2" key="1">
    <citation type="journal article" date="2020" name="Nature">
        <title>Giant virus diversity and host interactions through global metagenomics.</title>
        <authorList>
            <person name="Schulz F."/>
            <person name="Roux S."/>
            <person name="Paez-Espino D."/>
            <person name="Jungbluth S."/>
            <person name="Walsh D.A."/>
            <person name="Denef V.J."/>
            <person name="McMahon K.D."/>
            <person name="Konstantinidis K.T."/>
            <person name="Eloe-Fadrosh E.A."/>
            <person name="Kyrpides N.C."/>
            <person name="Woyke T."/>
        </authorList>
    </citation>
    <scope>NUCLEOTIDE SEQUENCE</scope>
    <source>
        <strain evidence="2">GVMAG-S-1101172-89</strain>
    </source>
</reference>
<protein>
    <submittedName>
        <fullName evidence="2">Uncharacterized protein</fullName>
    </submittedName>
</protein>
<sequence length="209" mass="22539">MDTFGTDCTGSSILLIAQNIFPFIFHHRLQMSFRSLLWIVLVLFLAYSLYKVSVLFMKKYYTTGATGLLDNFRGNSIPAPSILKENISLPPTESVGLATPAGPNPPNVATPLNKPVEILPEERANDPMDQVNSTVPLKENVRHPERMFNAGGEHSGTHRAVEAGVAGETTGAPAPVGKFSPDFAQNGGEFMTGIFANDLTKGGGNYSEI</sequence>
<keyword evidence="1" id="KW-1133">Transmembrane helix</keyword>